<sequence>MAIITDDADYDAGETFGKTDVIVPEQSDHDLLRANIACDDSITPAWASMTHIYQSTQTSDAVSFDTMPLLYSGQDIEGGQQQAGSSVRIETANTADEQVEIIDVGMDQDCHAEEGHRFVLNGINSSMEELLRCDQHNSDIIVTAAETRLFLTESLCTFVVIISYIGELKEFVSLPDSKLLGDCLEAVTRFARIGSRRIALRLR</sequence>
<dbReference type="AlphaFoldDB" id="A0A3S5CBA3"/>
<keyword evidence="2" id="KW-1185">Reference proteome</keyword>
<evidence type="ECO:0000313" key="1">
    <source>
        <dbReference type="EMBL" id="VEL07135.1"/>
    </source>
</evidence>
<evidence type="ECO:0000313" key="2">
    <source>
        <dbReference type="Proteomes" id="UP000784294"/>
    </source>
</evidence>
<comment type="caution">
    <text evidence="1">The sequence shown here is derived from an EMBL/GenBank/DDBJ whole genome shotgun (WGS) entry which is preliminary data.</text>
</comment>
<proteinExistence type="predicted"/>
<gene>
    <name evidence="1" type="ORF">PXEA_LOCUS575</name>
</gene>
<dbReference type="Proteomes" id="UP000784294">
    <property type="component" value="Unassembled WGS sequence"/>
</dbReference>
<accession>A0A3S5CBA3</accession>
<name>A0A3S5CBA3_9PLAT</name>
<dbReference type="EMBL" id="CAAALY010001070">
    <property type="protein sequence ID" value="VEL07135.1"/>
    <property type="molecule type" value="Genomic_DNA"/>
</dbReference>
<reference evidence="1" key="1">
    <citation type="submission" date="2018-11" db="EMBL/GenBank/DDBJ databases">
        <authorList>
            <consortium name="Pathogen Informatics"/>
        </authorList>
    </citation>
    <scope>NUCLEOTIDE SEQUENCE</scope>
</reference>
<protein>
    <submittedName>
        <fullName evidence="1">Uncharacterized protein</fullName>
    </submittedName>
</protein>
<organism evidence="1 2">
    <name type="scientific">Protopolystoma xenopodis</name>
    <dbReference type="NCBI Taxonomy" id="117903"/>
    <lineage>
        <taxon>Eukaryota</taxon>
        <taxon>Metazoa</taxon>
        <taxon>Spiralia</taxon>
        <taxon>Lophotrochozoa</taxon>
        <taxon>Platyhelminthes</taxon>
        <taxon>Monogenea</taxon>
        <taxon>Polyopisthocotylea</taxon>
        <taxon>Polystomatidea</taxon>
        <taxon>Polystomatidae</taxon>
        <taxon>Protopolystoma</taxon>
    </lineage>
</organism>